<name>A0A383DLI9_9ZZZZ</name>
<gene>
    <name evidence="1" type="ORF">METZ01_LOCUS498196</name>
</gene>
<dbReference type="AlphaFoldDB" id="A0A383DLI9"/>
<dbReference type="EMBL" id="UINC01218362">
    <property type="protein sequence ID" value="SVE45342.1"/>
    <property type="molecule type" value="Genomic_DNA"/>
</dbReference>
<feature type="non-terminal residue" evidence="1">
    <location>
        <position position="42"/>
    </location>
</feature>
<organism evidence="1">
    <name type="scientific">marine metagenome</name>
    <dbReference type="NCBI Taxonomy" id="408172"/>
    <lineage>
        <taxon>unclassified sequences</taxon>
        <taxon>metagenomes</taxon>
        <taxon>ecological metagenomes</taxon>
    </lineage>
</organism>
<sequence length="42" mass="4423">MQKVRLILSALSITLVTSNSHGNESGMVLIPAGELNVGKSTR</sequence>
<accession>A0A383DLI9</accession>
<evidence type="ECO:0000313" key="1">
    <source>
        <dbReference type="EMBL" id="SVE45342.1"/>
    </source>
</evidence>
<proteinExistence type="predicted"/>
<reference evidence="1" key="1">
    <citation type="submission" date="2018-05" db="EMBL/GenBank/DDBJ databases">
        <authorList>
            <person name="Lanie J.A."/>
            <person name="Ng W.-L."/>
            <person name="Kazmierczak K.M."/>
            <person name="Andrzejewski T.M."/>
            <person name="Davidsen T.M."/>
            <person name="Wayne K.J."/>
            <person name="Tettelin H."/>
            <person name="Glass J.I."/>
            <person name="Rusch D."/>
            <person name="Podicherti R."/>
            <person name="Tsui H.-C.T."/>
            <person name="Winkler M.E."/>
        </authorList>
    </citation>
    <scope>NUCLEOTIDE SEQUENCE</scope>
</reference>
<protein>
    <submittedName>
        <fullName evidence="1">Uncharacterized protein</fullName>
    </submittedName>
</protein>